<dbReference type="RefSeq" id="WP_189689976.1">
    <property type="nucleotide sequence ID" value="NZ_BMYK01000026.1"/>
</dbReference>
<accession>A0ABQ3G9E2</accession>
<keyword evidence="5" id="KW-0547">Nucleotide-binding</keyword>
<dbReference type="InterPro" id="IPR036097">
    <property type="entry name" value="HisK_dim/P_sf"/>
</dbReference>
<evidence type="ECO:0000256" key="10">
    <source>
        <dbReference type="SAM" id="MobiDB-lite"/>
    </source>
</evidence>
<dbReference type="PANTHER" id="PTHR43065">
    <property type="entry name" value="SENSOR HISTIDINE KINASE"/>
    <property type="match status" value="1"/>
</dbReference>
<protein>
    <recommendedName>
        <fullName evidence="2">histidine kinase</fullName>
        <ecNumber evidence="2">2.7.13.3</ecNumber>
    </recommendedName>
</protein>
<evidence type="ECO:0000313" key="13">
    <source>
        <dbReference type="EMBL" id="GHC98351.1"/>
    </source>
</evidence>
<dbReference type="Proteomes" id="UP000626210">
    <property type="component" value="Unassembled WGS sequence"/>
</dbReference>
<evidence type="ECO:0000256" key="9">
    <source>
        <dbReference type="PROSITE-ProRule" id="PRU00169"/>
    </source>
</evidence>
<keyword evidence="14" id="KW-1185">Reference proteome</keyword>
<dbReference type="SMART" id="SM00448">
    <property type="entry name" value="REC"/>
    <property type="match status" value="1"/>
</dbReference>
<dbReference type="InterPro" id="IPR004358">
    <property type="entry name" value="Sig_transdc_His_kin-like_C"/>
</dbReference>
<name>A0ABQ3G9E2_9BURK</name>
<dbReference type="EMBL" id="BMYK01000026">
    <property type="protein sequence ID" value="GHC98351.1"/>
    <property type="molecule type" value="Genomic_DNA"/>
</dbReference>
<evidence type="ECO:0000256" key="1">
    <source>
        <dbReference type="ARBA" id="ARBA00000085"/>
    </source>
</evidence>
<dbReference type="Gene3D" id="3.30.565.10">
    <property type="entry name" value="Histidine kinase-like ATPase, C-terminal domain"/>
    <property type="match status" value="1"/>
</dbReference>
<feature type="region of interest" description="Disordered" evidence="10">
    <location>
        <begin position="224"/>
        <end position="247"/>
    </location>
</feature>
<dbReference type="CDD" id="cd00082">
    <property type="entry name" value="HisKA"/>
    <property type="match status" value="1"/>
</dbReference>
<dbReference type="Pfam" id="PF02518">
    <property type="entry name" value="HATPase_c"/>
    <property type="match status" value="1"/>
</dbReference>
<evidence type="ECO:0000256" key="7">
    <source>
        <dbReference type="ARBA" id="ARBA00022840"/>
    </source>
</evidence>
<dbReference type="SUPFAM" id="SSF55874">
    <property type="entry name" value="ATPase domain of HSP90 chaperone/DNA topoisomerase II/histidine kinase"/>
    <property type="match status" value="1"/>
</dbReference>
<comment type="catalytic activity">
    <reaction evidence="1">
        <text>ATP + protein L-histidine = ADP + protein N-phospho-L-histidine.</text>
        <dbReference type="EC" id="2.7.13.3"/>
    </reaction>
</comment>
<dbReference type="SUPFAM" id="SSF47384">
    <property type="entry name" value="Homodimeric domain of signal transducing histidine kinase"/>
    <property type="match status" value="1"/>
</dbReference>
<dbReference type="InterPro" id="IPR005467">
    <property type="entry name" value="His_kinase_dom"/>
</dbReference>
<dbReference type="InterPro" id="IPR036890">
    <property type="entry name" value="HATPase_C_sf"/>
</dbReference>
<feature type="modified residue" description="4-aspartylphosphate" evidence="9">
    <location>
        <position position="299"/>
    </location>
</feature>
<evidence type="ECO:0000256" key="3">
    <source>
        <dbReference type="ARBA" id="ARBA00022553"/>
    </source>
</evidence>
<dbReference type="InterPro" id="IPR011006">
    <property type="entry name" value="CheY-like_superfamily"/>
</dbReference>
<dbReference type="Pfam" id="PF00072">
    <property type="entry name" value="Response_reg"/>
    <property type="match status" value="1"/>
</dbReference>
<evidence type="ECO:0000256" key="8">
    <source>
        <dbReference type="ARBA" id="ARBA00023012"/>
    </source>
</evidence>
<gene>
    <name evidence="13" type="ORF">GCM10007320_53950</name>
</gene>
<dbReference type="EC" id="2.7.13.3" evidence="2"/>
<dbReference type="SUPFAM" id="SSF52172">
    <property type="entry name" value="CheY-like"/>
    <property type="match status" value="1"/>
</dbReference>
<keyword evidence="6" id="KW-0418">Kinase</keyword>
<keyword evidence="4" id="KW-0808">Transferase</keyword>
<evidence type="ECO:0000259" key="11">
    <source>
        <dbReference type="PROSITE" id="PS50109"/>
    </source>
</evidence>
<keyword evidence="3 9" id="KW-0597">Phosphoprotein</keyword>
<reference evidence="14" key="1">
    <citation type="journal article" date="2019" name="Int. J. Syst. Evol. Microbiol.">
        <title>The Global Catalogue of Microorganisms (GCM) 10K type strain sequencing project: providing services to taxonomists for standard genome sequencing and annotation.</title>
        <authorList>
            <consortium name="The Broad Institute Genomics Platform"/>
            <consortium name="The Broad Institute Genome Sequencing Center for Infectious Disease"/>
            <person name="Wu L."/>
            <person name="Ma J."/>
        </authorList>
    </citation>
    <scope>NUCLEOTIDE SEQUENCE [LARGE SCALE GENOMIC DNA]</scope>
    <source>
        <strain evidence="14">KCTC 23314</strain>
    </source>
</reference>
<sequence length="360" mass="38401">MAQAEKLRLVGQLGAGLAHDLNNILQVVTGRLTILRRRIGEAGEADIQVVRRSVKKAEALTRQLSLLSTQRTLTLRSIVPGDELARIADTTKHLLGAQHTLVLDIGSDLPALRVDPLELEIAVTNLVTNARDALVQGGVIELSAQARLSPNGDTSLAVTVRDSGIGIGQELQERIFEPFFTTKPQGKGTGLGLAQVAAFVESAKGAVEVISAVGDGTRVTLVLPGNESGQRKTERGSEPSAAPDMTGTSILLVDDNDDVRDAADQLLSTYGFVVRAVRSGEEALKTLRAGFNPDFVVSDIVMDGMHGVELVRTIRRSHPHVRSVLVSGHSDIAQAAIKEGFVVIAKPYDISSLLPVLMER</sequence>
<organism evidence="13 14">
    <name type="scientific">Pseudorhodoferax aquiterrae</name>
    <dbReference type="NCBI Taxonomy" id="747304"/>
    <lineage>
        <taxon>Bacteria</taxon>
        <taxon>Pseudomonadati</taxon>
        <taxon>Pseudomonadota</taxon>
        <taxon>Betaproteobacteria</taxon>
        <taxon>Burkholderiales</taxon>
        <taxon>Comamonadaceae</taxon>
    </lineage>
</organism>
<dbReference type="PANTHER" id="PTHR43065:SF46">
    <property type="entry name" value="C4-DICARBOXYLATE TRANSPORT SENSOR PROTEIN DCTB"/>
    <property type="match status" value="1"/>
</dbReference>
<evidence type="ECO:0000259" key="12">
    <source>
        <dbReference type="PROSITE" id="PS50110"/>
    </source>
</evidence>
<dbReference type="PRINTS" id="PR00344">
    <property type="entry name" value="BCTRLSENSOR"/>
</dbReference>
<dbReference type="InterPro" id="IPR001789">
    <property type="entry name" value="Sig_transdc_resp-reg_receiver"/>
</dbReference>
<dbReference type="Gene3D" id="1.10.287.130">
    <property type="match status" value="1"/>
</dbReference>
<evidence type="ECO:0000256" key="4">
    <source>
        <dbReference type="ARBA" id="ARBA00022679"/>
    </source>
</evidence>
<keyword evidence="7" id="KW-0067">ATP-binding</keyword>
<evidence type="ECO:0000313" key="14">
    <source>
        <dbReference type="Proteomes" id="UP000626210"/>
    </source>
</evidence>
<dbReference type="Gene3D" id="3.40.50.2300">
    <property type="match status" value="1"/>
</dbReference>
<feature type="domain" description="Histidine kinase" evidence="11">
    <location>
        <begin position="16"/>
        <end position="227"/>
    </location>
</feature>
<comment type="caution">
    <text evidence="13">The sequence shown here is derived from an EMBL/GenBank/DDBJ whole genome shotgun (WGS) entry which is preliminary data.</text>
</comment>
<dbReference type="InterPro" id="IPR003594">
    <property type="entry name" value="HATPase_dom"/>
</dbReference>
<feature type="domain" description="Response regulatory" evidence="12">
    <location>
        <begin position="249"/>
        <end position="360"/>
    </location>
</feature>
<dbReference type="InterPro" id="IPR003661">
    <property type="entry name" value="HisK_dim/P_dom"/>
</dbReference>
<proteinExistence type="predicted"/>
<evidence type="ECO:0000256" key="5">
    <source>
        <dbReference type="ARBA" id="ARBA00022741"/>
    </source>
</evidence>
<dbReference type="PROSITE" id="PS50109">
    <property type="entry name" value="HIS_KIN"/>
    <property type="match status" value="1"/>
</dbReference>
<dbReference type="PROSITE" id="PS50110">
    <property type="entry name" value="RESPONSE_REGULATORY"/>
    <property type="match status" value="1"/>
</dbReference>
<dbReference type="SMART" id="SM00387">
    <property type="entry name" value="HATPase_c"/>
    <property type="match status" value="1"/>
</dbReference>
<evidence type="ECO:0000256" key="2">
    <source>
        <dbReference type="ARBA" id="ARBA00012438"/>
    </source>
</evidence>
<keyword evidence="8" id="KW-0902">Two-component regulatory system</keyword>
<evidence type="ECO:0000256" key="6">
    <source>
        <dbReference type="ARBA" id="ARBA00022777"/>
    </source>
</evidence>